<feature type="transmembrane region" description="Helical" evidence="1">
    <location>
        <begin position="81"/>
        <end position="100"/>
    </location>
</feature>
<reference evidence="3 4" key="1">
    <citation type="submission" date="2018-06" db="EMBL/GenBank/DDBJ databases">
        <authorList>
            <consortium name="Pathogen Informatics"/>
            <person name="Doyle S."/>
        </authorList>
    </citation>
    <scope>NUCLEOTIDE SEQUENCE [LARGE SCALE GENOMIC DNA]</scope>
    <source>
        <strain evidence="3 4">NCTC10429</strain>
    </source>
</reference>
<dbReference type="GO" id="GO:0004673">
    <property type="term" value="F:protein histidine kinase activity"/>
    <property type="evidence" value="ECO:0007669"/>
    <property type="project" value="UniProtKB-EC"/>
</dbReference>
<keyword evidence="1" id="KW-0472">Membrane</keyword>
<evidence type="ECO:0000313" key="4">
    <source>
        <dbReference type="Proteomes" id="UP000254088"/>
    </source>
</evidence>
<name>A0A377BRK4_ECOLX</name>
<evidence type="ECO:0000259" key="2">
    <source>
        <dbReference type="Pfam" id="PF16527"/>
    </source>
</evidence>
<evidence type="ECO:0000313" key="3">
    <source>
        <dbReference type="EMBL" id="STL73795.1"/>
    </source>
</evidence>
<feature type="domain" description="Two-component sensor protein CpxA periplasmic" evidence="2">
    <location>
        <begin position="3"/>
        <end position="68"/>
    </location>
</feature>
<dbReference type="Gene3D" id="3.30.450.210">
    <property type="entry name" value="Two-component sensor protein CpxA, periplasmic domain"/>
    <property type="match status" value="1"/>
</dbReference>
<protein>
    <submittedName>
        <fullName evidence="3">Two-component sensor kinase</fullName>
        <ecNumber evidence="3">2.7.13.3</ecNumber>
    </submittedName>
</protein>
<dbReference type="Proteomes" id="UP000254088">
    <property type="component" value="Unassembled WGS sequence"/>
</dbReference>
<accession>A0A377BRK4</accession>
<dbReference type="InterPro" id="IPR038515">
    <property type="entry name" value="CpxA_peri_sf"/>
</dbReference>
<proteinExistence type="predicted"/>
<sequence length="150" mass="17099">MLLVTTEGRVIGAERSEMQIIRNFIGQADNADHPAEKKYGRVELVGPFSVRDGEDNYQLYLIRPASSSQSDFINLLFDRPLLLLIVTMLVSTPLLLWLAWSLAKPARKLKNAADELPRETYASTRNWKRGHRNSLPQVPVLTRWSPRWGA</sequence>
<keyword evidence="1" id="KW-0812">Transmembrane</keyword>
<organism evidence="3 4">
    <name type="scientific">Escherichia coli</name>
    <dbReference type="NCBI Taxonomy" id="562"/>
    <lineage>
        <taxon>Bacteria</taxon>
        <taxon>Pseudomonadati</taxon>
        <taxon>Pseudomonadota</taxon>
        <taxon>Gammaproteobacteria</taxon>
        <taxon>Enterobacterales</taxon>
        <taxon>Enterobacteriaceae</taxon>
        <taxon>Escherichia</taxon>
    </lineage>
</organism>
<dbReference type="InterPro" id="IPR032404">
    <property type="entry name" value="CpxA_peri"/>
</dbReference>
<keyword evidence="1" id="KW-1133">Transmembrane helix</keyword>
<gene>
    <name evidence="3" type="primary">cpxA_2</name>
    <name evidence="3" type="ORF">NCTC10429_00207</name>
</gene>
<keyword evidence="3" id="KW-0418">Kinase</keyword>
<keyword evidence="3" id="KW-0808">Transferase</keyword>
<evidence type="ECO:0000256" key="1">
    <source>
        <dbReference type="SAM" id="Phobius"/>
    </source>
</evidence>
<dbReference type="AlphaFoldDB" id="A0A377BRK4"/>
<dbReference type="EC" id="2.7.13.3" evidence="3"/>
<dbReference type="EMBL" id="UGEX01000001">
    <property type="protein sequence ID" value="STL73795.1"/>
    <property type="molecule type" value="Genomic_DNA"/>
</dbReference>
<dbReference type="Pfam" id="PF16527">
    <property type="entry name" value="CpxA_peri"/>
    <property type="match status" value="1"/>
</dbReference>